<dbReference type="GO" id="GO:0005634">
    <property type="term" value="C:nucleus"/>
    <property type="evidence" value="ECO:0007669"/>
    <property type="project" value="TreeGrafter"/>
</dbReference>
<feature type="region of interest" description="Disordered" evidence="1">
    <location>
        <begin position="366"/>
        <end position="453"/>
    </location>
</feature>
<feature type="compositionally biased region" description="Basic residues" evidence="1">
    <location>
        <begin position="91"/>
        <end position="100"/>
    </location>
</feature>
<evidence type="ECO:0008006" key="4">
    <source>
        <dbReference type="Google" id="ProtNLM"/>
    </source>
</evidence>
<feature type="compositionally biased region" description="Acidic residues" evidence="1">
    <location>
        <begin position="400"/>
        <end position="424"/>
    </location>
</feature>
<dbReference type="InterPro" id="IPR037647">
    <property type="entry name" value="HIRIP3"/>
</dbReference>
<accession>A0AAN6YZA9</accession>
<feature type="compositionally biased region" description="Polar residues" evidence="1">
    <location>
        <begin position="273"/>
        <end position="287"/>
    </location>
</feature>
<evidence type="ECO:0000313" key="3">
    <source>
        <dbReference type="Proteomes" id="UP001302602"/>
    </source>
</evidence>
<feature type="region of interest" description="Disordered" evidence="1">
    <location>
        <begin position="69"/>
        <end position="291"/>
    </location>
</feature>
<dbReference type="PANTHER" id="PTHR15410:SF2">
    <property type="entry name" value="HIRA-INTERACTING PROTEIN 3"/>
    <property type="match status" value="1"/>
</dbReference>
<comment type="caution">
    <text evidence="2">The sequence shown here is derived from an EMBL/GenBank/DDBJ whole genome shotgun (WGS) entry which is preliminary data.</text>
</comment>
<dbReference type="AlphaFoldDB" id="A0AAN6YZA9"/>
<feature type="compositionally biased region" description="Polar residues" evidence="1">
    <location>
        <begin position="74"/>
        <end position="85"/>
    </location>
</feature>
<proteinExistence type="predicted"/>
<reference evidence="2" key="2">
    <citation type="submission" date="2023-05" db="EMBL/GenBank/DDBJ databases">
        <authorList>
            <consortium name="Lawrence Berkeley National Laboratory"/>
            <person name="Steindorff A."/>
            <person name="Hensen N."/>
            <person name="Bonometti L."/>
            <person name="Westerberg I."/>
            <person name="Brannstrom I.O."/>
            <person name="Guillou S."/>
            <person name="Cros-Aarteil S."/>
            <person name="Calhoun S."/>
            <person name="Haridas S."/>
            <person name="Kuo A."/>
            <person name="Mondo S."/>
            <person name="Pangilinan J."/>
            <person name="Riley R."/>
            <person name="Labutti K."/>
            <person name="Andreopoulos B."/>
            <person name="Lipzen A."/>
            <person name="Chen C."/>
            <person name="Yanf M."/>
            <person name="Daum C."/>
            <person name="Ng V."/>
            <person name="Clum A."/>
            <person name="Ohm R."/>
            <person name="Martin F."/>
            <person name="Silar P."/>
            <person name="Natvig D."/>
            <person name="Lalanne C."/>
            <person name="Gautier V."/>
            <person name="Ament-Velasquez S.L."/>
            <person name="Kruys A."/>
            <person name="Hutchinson M.I."/>
            <person name="Powell A.J."/>
            <person name="Barry K."/>
            <person name="Miller A.N."/>
            <person name="Grigoriev I.V."/>
            <person name="Debuchy R."/>
            <person name="Gladieux P."/>
            <person name="Thoren M.H."/>
            <person name="Johannesson H."/>
        </authorList>
    </citation>
    <scope>NUCLEOTIDE SEQUENCE</scope>
    <source>
        <strain evidence="2">CBS 731.68</strain>
    </source>
</reference>
<sequence length="453" mass="49277">MAPTDKAIAKALADVVRKVYNGPNRDQLTVNYARQTTEDSLKLADGFLKEGDWKLRSKEIIFDTLKELEAGDTEPSQQAAPTSKSMAKAAPKQHKKRVKKAPAPSDAEFAVSDASEVENAPQSRAKRRRVVKTQVKKNALSDDEEDLSGVSEKSSDEEPPKPAAQRRSKQPTESESELSDVPDRFSGSNPTSDKDETPNPAPDDDESELAEVIDEPPKRKRKAKAKDEPCPPPKETNNSRPAADDSSSELSSVIDEPPPPKRKRKNAKDTAPAKSTASRGSKLTSTDSPDEAQIKLLQSQLSKCGVRKVWAFEFKKCGADTPKAKIKHLKDMLLGVGMAGRFSEAKAREIKEMRELQADLQDVMQGEKSWGVGGGERGARRRVASAAATGRRKGLKDEGSEIEEDGGEEEEEVKGEDEGGEESDEGGKPAVKGKGPARHRPELAFLGDESESE</sequence>
<reference evidence="2" key="1">
    <citation type="journal article" date="2023" name="Mol. Phylogenet. Evol.">
        <title>Genome-scale phylogeny and comparative genomics of the fungal order Sordariales.</title>
        <authorList>
            <person name="Hensen N."/>
            <person name="Bonometti L."/>
            <person name="Westerberg I."/>
            <person name="Brannstrom I.O."/>
            <person name="Guillou S."/>
            <person name="Cros-Aarteil S."/>
            <person name="Calhoun S."/>
            <person name="Haridas S."/>
            <person name="Kuo A."/>
            <person name="Mondo S."/>
            <person name="Pangilinan J."/>
            <person name="Riley R."/>
            <person name="LaButti K."/>
            <person name="Andreopoulos B."/>
            <person name="Lipzen A."/>
            <person name="Chen C."/>
            <person name="Yan M."/>
            <person name="Daum C."/>
            <person name="Ng V."/>
            <person name="Clum A."/>
            <person name="Steindorff A."/>
            <person name="Ohm R.A."/>
            <person name="Martin F."/>
            <person name="Silar P."/>
            <person name="Natvig D.O."/>
            <person name="Lalanne C."/>
            <person name="Gautier V."/>
            <person name="Ament-Velasquez S.L."/>
            <person name="Kruys A."/>
            <person name="Hutchinson M.I."/>
            <person name="Powell A.J."/>
            <person name="Barry K."/>
            <person name="Miller A.N."/>
            <person name="Grigoriev I.V."/>
            <person name="Debuchy R."/>
            <person name="Gladieux P."/>
            <person name="Hiltunen Thoren M."/>
            <person name="Johannesson H."/>
        </authorList>
    </citation>
    <scope>NUCLEOTIDE SEQUENCE</scope>
    <source>
        <strain evidence="2">CBS 731.68</strain>
    </source>
</reference>
<dbReference type="Proteomes" id="UP001302602">
    <property type="component" value="Unassembled WGS sequence"/>
</dbReference>
<feature type="compositionally biased region" description="Acidic residues" evidence="1">
    <location>
        <begin position="202"/>
        <end position="214"/>
    </location>
</feature>
<dbReference type="EMBL" id="MU853253">
    <property type="protein sequence ID" value="KAK4119123.1"/>
    <property type="molecule type" value="Genomic_DNA"/>
</dbReference>
<name>A0AAN6YZA9_9PEZI</name>
<protein>
    <recommendedName>
        <fullName evidence="4">Transcriptional regulator</fullName>
    </recommendedName>
</protein>
<feature type="compositionally biased region" description="Basic residues" evidence="1">
    <location>
        <begin position="124"/>
        <end position="135"/>
    </location>
</feature>
<evidence type="ECO:0000313" key="2">
    <source>
        <dbReference type="EMBL" id="KAK4119123.1"/>
    </source>
</evidence>
<keyword evidence="3" id="KW-1185">Reference proteome</keyword>
<gene>
    <name evidence="2" type="ORF">N657DRAFT_650543</name>
</gene>
<dbReference type="RefSeq" id="XP_062642896.1">
    <property type="nucleotide sequence ID" value="XM_062793966.1"/>
</dbReference>
<dbReference type="PANTHER" id="PTHR15410">
    <property type="entry name" value="HIRA-INTERACTING PROTEIN 3"/>
    <property type="match status" value="1"/>
</dbReference>
<dbReference type="GeneID" id="87830735"/>
<organism evidence="2 3">
    <name type="scientific">Parathielavia appendiculata</name>
    <dbReference type="NCBI Taxonomy" id="2587402"/>
    <lineage>
        <taxon>Eukaryota</taxon>
        <taxon>Fungi</taxon>
        <taxon>Dikarya</taxon>
        <taxon>Ascomycota</taxon>
        <taxon>Pezizomycotina</taxon>
        <taxon>Sordariomycetes</taxon>
        <taxon>Sordariomycetidae</taxon>
        <taxon>Sordariales</taxon>
        <taxon>Chaetomiaceae</taxon>
        <taxon>Parathielavia</taxon>
    </lineage>
</organism>
<evidence type="ECO:0000256" key="1">
    <source>
        <dbReference type="SAM" id="MobiDB-lite"/>
    </source>
</evidence>